<sequence>MAGVDLALATVGAVDVTLRYGKLLIETCRAFKHAEEEIRERALHIESCWKRTSLQLDFLCRVWGELDQEHQSIQNEILTVLNEKLRSADQKLKSYLKEQQPPTNVITDRTQSHTGKVKRFKYASLKESLDRTIRDLESWQKMFDPSWFLIMRVASQHVDMELDRSHQASPMMTTASSVRDSLREHPQQPISVFLPENRLYTAQFTDIPFSSAKLLHWADSTRWFLVDPISCDSRLEFDQRRKAVRDLARKLMIVEPTTFALLKFFKTPDKAFIPQTLRTTLLLRGTHHSLPERLRLATQLSRAICSIHTFGFVHKSIRPENIMLFQDEDSKLGSAFLLGFEKIRLEEGGTKLRGDNAWEKNLYRHPERQGVDFQASGTDSEHAEPGNYEFSGEAESVKNELIALANEKLPSYMGSKYAMIVKTCLTCLDEGIEDFGDEDELQDEDGVLVAVRYIEKLTVQGSSPT</sequence>
<proteinExistence type="predicted"/>
<dbReference type="AlphaFoldDB" id="A0A6A6H589"/>
<dbReference type="OrthoDB" id="1911848at2759"/>
<organism evidence="1 2">
    <name type="scientific">Viridothelium virens</name>
    <name type="common">Speckled blister lichen</name>
    <name type="synonym">Trypethelium virens</name>
    <dbReference type="NCBI Taxonomy" id="1048519"/>
    <lineage>
        <taxon>Eukaryota</taxon>
        <taxon>Fungi</taxon>
        <taxon>Dikarya</taxon>
        <taxon>Ascomycota</taxon>
        <taxon>Pezizomycotina</taxon>
        <taxon>Dothideomycetes</taxon>
        <taxon>Dothideomycetes incertae sedis</taxon>
        <taxon>Trypetheliales</taxon>
        <taxon>Trypetheliaceae</taxon>
        <taxon>Viridothelium</taxon>
    </lineage>
</organism>
<reference evidence="1" key="1">
    <citation type="journal article" date="2020" name="Stud. Mycol.">
        <title>101 Dothideomycetes genomes: a test case for predicting lifestyles and emergence of pathogens.</title>
        <authorList>
            <person name="Haridas S."/>
            <person name="Albert R."/>
            <person name="Binder M."/>
            <person name="Bloem J."/>
            <person name="Labutti K."/>
            <person name="Salamov A."/>
            <person name="Andreopoulos B."/>
            <person name="Baker S."/>
            <person name="Barry K."/>
            <person name="Bills G."/>
            <person name="Bluhm B."/>
            <person name="Cannon C."/>
            <person name="Castanera R."/>
            <person name="Culley D."/>
            <person name="Daum C."/>
            <person name="Ezra D."/>
            <person name="Gonzalez J."/>
            <person name="Henrissat B."/>
            <person name="Kuo A."/>
            <person name="Liang C."/>
            <person name="Lipzen A."/>
            <person name="Lutzoni F."/>
            <person name="Magnuson J."/>
            <person name="Mondo S."/>
            <person name="Nolan M."/>
            <person name="Ohm R."/>
            <person name="Pangilinan J."/>
            <person name="Park H.-J."/>
            <person name="Ramirez L."/>
            <person name="Alfaro M."/>
            <person name="Sun H."/>
            <person name="Tritt A."/>
            <person name="Yoshinaga Y."/>
            <person name="Zwiers L.-H."/>
            <person name="Turgeon B."/>
            <person name="Goodwin S."/>
            <person name="Spatafora J."/>
            <person name="Crous P."/>
            <person name="Grigoriev I."/>
        </authorList>
    </citation>
    <scope>NUCLEOTIDE SEQUENCE</scope>
    <source>
        <strain evidence="1">Tuck. ex Michener</strain>
    </source>
</reference>
<evidence type="ECO:0008006" key="3">
    <source>
        <dbReference type="Google" id="ProtNLM"/>
    </source>
</evidence>
<dbReference type="Gene3D" id="1.10.510.10">
    <property type="entry name" value="Transferase(Phosphotransferase) domain 1"/>
    <property type="match status" value="1"/>
</dbReference>
<evidence type="ECO:0000313" key="1">
    <source>
        <dbReference type="EMBL" id="KAF2233266.1"/>
    </source>
</evidence>
<keyword evidence="2" id="KW-1185">Reference proteome</keyword>
<accession>A0A6A6H589</accession>
<protein>
    <recommendedName>
        <fullName evidence="3">Protein kinase domain-containing protein</fullName>
    </recommendedName>
</protein>
<gene>
    <name evidence="1" type="ORF">EV356DRAFT_568130</name>
</gene>
<evidence type="ECO:0000313" key="2">
    <source>
        <dbReference type="Proteomes" id="UP000800092"/>
    </source>
</evidence>
<dbReference type="PANTHER" id="PTHR37542:SF1">
    <property type="entry name" value="PRION-INHIBITION AND PROPAGATION HELO DOMAIN-CONTAINING PROTEIN"/>
    <property type="match status" value="1"/>
</dbReference>
<dbReference type="SUPFAM" id="SSF56112">
    <property type="entry name" value="Protein kinase-like (PK-like)"/>
    <property type="match status" value="1"/>
</dbReference>
<dbReference type="Proteomes" id="UP000800092">
    <property type="component" value="Unassembled WGS sequence"/>
</dbReference>
<dbReference type="EMBL" id="ML991808">
    <property type="protein sequence ID" value="KAF2233266.1"/>
    <property type="molecule type" value="Genomic_DNA"/>
</dbReference>
<name>A0A6A6H589_VIRVR</name>
<dbReference type="InterPro" id="IPR011009">
    <property type="entry name" value="Kinase-like_dom_sf"/>
</dbReference>
<dbReference type="PANTHER" id="PTHR37542">
    <property type="entry name" value="HELO DOMAIN-CONTAINING PROTEIN-RELATED"/>
    <property type="match status" value="1"/>
</dbReference>